<sequence length="64" mass="7358">MSELDAIIKPSEYKRASNHGCWALCSKQGNGRWHVRRIVWGILMARAEKRPGEVIKRAAILLRE</sequence>
<evidence type="ECO:0000313" key="2">
    <source>
        <dbReference type="Proteomes" id="UP000193335"/>
    </source>
</evidence>
<organism evidence="1 2">
    <name type="scientific">Bradyrhizobium japonicum</name>
    <dbReference type="NCBI Taxonomy" id="375"/>
    <lineage>
        <taxon>Bacteria</taxon>
        <taxon>Pseudomonadati</taxon>
        <taxon>Pseudomonadota</taxon>
        <taxon>Alphaproteobacteria</taxon>
        <taxon>Hyphomicrobiales</taxon>
        <taxon>Nitrobacteraceae</taxon>
        <taxon>Bradyrhizobium</taxon>
    </lineage>
</organism>
<comment type="caution">
    <text evidence="1">The sequence shown here is derived from an EMBL/GenBank/DDBJ whole genome shotgun (WGS) entry which is preliminary data.</text>
</comment>
<evidence type="ECO:0000313" key="1">
    <source>
        <dbReference type="EMBL" id="OSJ36323.1"/>
    </source>
</evidence>
<dbReference type="EMBL" id="NAFL01000198">
    <property type="protein sequence ID" value="OSJ36323.1"/>
    <property type="molecule type" value="Genomic_DNA"/>
</dbReference>
<name>A0A1Y2JW68_BRAJP</name>
<reference evidence="1 2" key="1">
    <citation type="submission" date="2017-03" db="EMBL/GenBank/DDBJ databases">
        <title>Whole genome sequences of fourteen strains of Bradyrhizobium canariense and one strain of Bradyrhizobium japonicum isolated from Lupinus (Papilionoideae: Genisteae) species in Algeria.</title>
        <authorList>
            <person name="Crovadore J."/>
            <person name="Chekireb D."/>
            <person name="Brachmann A."/>
            <person name="Chablais R."/>
            <person name="Cochard B."/>
            <person name="Lefort F."/>
        </authorList>
    </citation>
    <scope>NUCLEOTIDE SEQUENCE [LARGE SCALE GENOMIC DNA]</scope>
    <source>
        <strain evidence="1 2">UBMA197</strain>
    </source>
</reference>
<accession>A0A1Y2JW68</accession>
<dbReference type="AlphaFoldDB" id="A0A1Y2JW68"/>
<protein>
    <submittedName>
        <fullName evidence="1">Uncharacterized protein</fullName>
    </submittedName>
</protein>
<dbReference type="Proteomes" id="UP000193335">
    <property type="component" value="Unassembled WGS sequence"/>
</dbReference>
<dbReference type="RefSeq" id="WP_085398711.1">
    <property type="nucleotide sequence ID" value="NZ_NAFL01000198.1"/>
</dbReference>
<proteinExistence type="predicted"/>
<gene>
    <name evidence="1" type="ORF">BSZ19_04900</name>
</gene>